<evidence type="ECO:0000313" key="4">
    <source>
        <dbReference type="EMBL" id="KAG7297541.1"/>
    </source>
</evidence>
<evidence type="ECO:0000259" key="3">
    <source>
        <dbReference type="Pfam" id="PF21773"/>
    </source>
</evidence>
<dbReference type="Pfam" id="PF21773">
    <property type="entry name" value="ODAD1_CC"/>
    <property type="match status" value="1"/>
</dbReference>
<protein>
    <recommendedName>
        <fullName evidence="3">ODAD1 central coiled coil region domain-containing protein</fullName>
    </recommendedName>
</protein>
<feature type="domain" description="ODAD1 central coiled coil region" evidence="3">
    <location>
        <begin position="147"/>
        <end position="420"/>
    </location>
</feature>
<dbReference type="InterPro" id="IPR051876">
    <property type="entry name" value="ODA-DC/CCD"/>
</dbReference>
<keyword evidence="5" id="KW-1185">Reference proteome</keyword>
<accession>A0ABQ7PXD5</accession>
<dbReference type="EMBL" id="JAHIBW010000026">
    <property type="protein sequence ID" value="KAG7297541.1"/>
    <property type="molecule type" value="Genomic_DNA"/>
</dbReference>
<organism evidence="4 5">
    <name type="scientific">Plutella xylostella</name>
    <name type="common">Diamondback moth</name>
    <name type="synonym">Plutella maculipennis</name>
    <dbReference type="NCBI Taxonomy" id="51655"/>
    <lineage>
        <taxon>Eukaryota</taxon>
        <taxon>Metazoa</taxon>
        <taxon>Ecdysozoa</taxon>
        <taxon>Arthropoda</taxon>
        <taxon>Hexapoda</taxon>
        <taxon>Insecta</taxon>
        <taxon>Pterygota</taxon>
        <taxon>Neoptera</taxon>
        <taxon>Endopterygota</taxon>
        <taxon>Lepidoptera</taxon>
        <taxon>Glossata</taxon>
        <taxon>Ditrysia</taxon>
        <taxon>Yponomeutoidea</taxon>
        <taxon>Plutellidae</taxon>
        <taxon>Plutella</taxon>
    </lineage>
</organism>
<feature type="coiled-coil region" evidence="2">
    <location>
        <begin position="271"/>
        <end position="301"/>
    </location>
</feature>
<reference evidence="4 5" key="1">
    <citation type="submission" date="2021-06" db="EMBL/GenBank/DDBJ databases">
        <title>A haploid diamondback moth (Plutella xylostella L.) genome assembly resolves 31 chromosomes and identifies a diamide resistance mutation.</title>
        <authorList>
            <person name="Ward C.M."/>
            <person name="Perry K.D."/>
            <person name="Baker G."/>
            <person name="Powis K."/>
            <person name="Heckel D.G."/>
            <person name="Baxter S.W."/>
        </authorList>
    </citation>
    <scope>NUCLEOTIDE SEQUENCE [LARGE SCALE GENOMIC DNA]</scope>
    <source>
        <strain evidence="4 5">LV</strain>
        <tissue evidence="4">Single pupa</tissue>
    </source>
</reference>
<comment type="caution">
    <text evidence="4">The sequence shown here is derived from an EMBL/GenBank/DDBJ whole genome shotgun (WGS) entry which is preliminary data.</text>
</comment>
<evidence type="ECO:0000313" key="5">
    <source>
        <dbReference type="Proteomes" id="UP000823941"/>
    </source>
</evidence>
<feature type="coiled-coil region" evidence="2">
    <location>
        <begin position="142"/>
        <end position="176"/>
    </location>
</feature>
<keyword evidence="1 2" id="KW-0175">Coiled coil</keyword>
<proteinExistence type="predicted"/>
<dbReference type="Proteomes" id="UP000823941">
    <property type="component" value="Chromosome 26"/>
</dbReference>
<evidence type="ECO:0000256" key="2">
    <source>
        <dbReference type="SAM" id="Coils"/>
    </source>
</evidence>
<dbReference type="PANTHER" id="PTHR21694">
    <property type="entry name" value="COILED-COIL DOMAIN-CONTAINING PROTEIN 63"/>
    <property type="match status" value="1"/>
</dbReference>
<name>A0ABQ7PXD5_PLUXY</name>
<sequence>MVSTMPMTPTANDMEVLRKKEDEHLRLQRQFRIIQADRANRTLGVHPTLRRNDRLLRRLKKEYIHLLTDLKIAKSGANKKNDKKMKKNLLNSLLLREKTVSDSRGGVNLIDELEGLLLTNNNNMLQLRKAVTVSTGELEDRRRLSEKRLAATENVLESATRRYNSIQLQNQKIRDQIEHMLKDRALFTASWSKMLSALSQGKKFLTDLLESSSVAYDQRDEWVTKLRSVQEKGRMDQGIHIQEMRDLQKLLDGETKIYHFLAKKGVMRVNKKVEQREILQKEKEEEAVKKEIDHLEKILEDVYSYTGEYDVDTIVQSFKKQEQKNFSVYKLLTDVCAECEVLARNLKALKTDVGDRRDQNEMMEAKRKSKIAGLKNELEKQMQVTQDLRAKNEMQGTVIADTVEKIYTIFNQLKCPPAPLQPLGAAPRWRWAHAVELITARIQEMVEDVHFHERSTSAKERHTRLPAEPLLQLREPLLQLRKCAVHVHPPRPWTAMPLRLYAPADPCPVCIEERWISRVTEALETPFNRQQALAALESLQQEAAYLRTDRVHALADCKQPRSRAVLGRRYV</sequence>
<dbReference type="InterPro" id="IPR049258">
    <property type="entry name" value="ODAD1_CC"/>
</dbReference>
<dbReference type="PANTHER" id="PTHR21694:SF18">
    <property type="entry name" value="COILED-COIL DOMAIN-CONTAINING PROTEIN 63"/>
    <property type="match status" value="1"/>
</dbReference>
<evidence type="ECO:0000256" key="1">
    <source>
        <dbReference type="ARBA" id="ARBA00023054"/>
    </source>
</evidence>
<gene>
    <name evidence="4" type="ORF">JYU34_019554</name>
</gene>